<keyword evidence="6" id="KW-1185">Reference proteome</keyword>
<gene>
    <name evidence="5" type="ORF">GCM10007276_29480</name>
</gene>
<dbReference type="EMBL" id="BMCP01000004">
    <property type="protein sequence ID" value="GGE50531.1"/>
    <property type="molecule type" value="Genomic_DNA"/>
</dbReference>
<proteinExistence type="inferred from homology"/>
<dbReference type="Pfam" id="PF01261">
    <property type="entry name" value="AP_endonuc_2"/>
    <property type="match status" value="1"/>
</dbReference>
<reference evidence="5" key="2">
    <citation type="submission" date="2020-09" db="EMBL/GenBank/DDBJ databases">
        <authorList>
            <person name="Sun Q."/>
            <person name="Sedlacek I."/>
        </authorList>
    </citation>
    <scope>NUCLEOTIDE SEQUENCE</scope>
    <source>
        <strain evidence="5">CCM 7684</strain>
    </source>
</reference>
<comment type="caution">
    <text evidence="5">The sequence shown here is derived from an EMBL/GenBank/DDBJ whole genome shotgun (WGS) entry which is preliminary data.</text>
</comment>
<dbReference type="InterPro" id="IPR026040">
    <property type="entry name" value="HyI-like"/>
</dbReference>
<organism evidence="5 6">
    <name type="scientific">Agaricicola taiwanensis</name>
    <dbReference type="NCBI Taxonomy" id="591372"/>
    <lineage>
        <taxon>Bacteria</taxon>
        <taxon>Pseudomonadati</taxon>
        <taxon>Pseudomonadota</taxon>
        <taxon>Alphaproteobacteria</taxon>
        <taxon>Rhodobacterales</taxon>
        <taxon>Paracoccaceae</taxon>
        <taxon>Agaricicola</taxon>
    </lineage>
</organism>
<dbReference type="PANTHER" id="PTHR43489">
    <property type="entry name" value="ISOMERASE"/>
    <property type="match status" value="1"/>
</dbReference>
<dbReference type="InterPro" id="IPR013022">
    <property type="entry name" value="Xyl_isomerase-like_TIM-brl"/>
</dbReference>
<protein>
    <submittedName>
        <fullName evidence="5">Hydroxypyruvate isomerase</fullName>
    </submittedName>
</protein>
<dbReference type="Gene3D" id="3.20.20.150">
    <property type="entry name" value="Divalent-metal-dependent TIM barrel enzymes"/>
    <property type="match status" value="1"/>
</dbReference>
<dbReference type="PIRSF" id="PIRSF006241">
    <property type="entry name" value="HyI"/>
    <property type="match status" value="1"/>
</dbReference>
<evidence type="ECO:0000256" key="3">
    <source>
        <dbReference type="PIRSR" id="PIRSR006241-50"/>
    </source>
</evidence>
<name>A0A8J2YLE0_9RHOB</name>
<evidence type="ECO:0000313" key="6">
    <source>
        <dbReference type="Proteomes" id="UP000602745"/>
    </source>
</evidence>
<dbReference type="AlphaFoldDB" id="A0A8J2YLE0"/>
<reference evidence="5" key="1">
    <citation type="journal article" date="2014" name="Int. J. Syst. Evol. Microbiol.">
        <title>Complete genome sequence of Corynebacterium casei LMG S-19264T (=DSM 44701T), isolated from a smear-ripened cheese.</title>
        <authorList>
            <consortium name="US DOE Joint Genome Institute (JGI-PGF)"/>
            <person name="Walter F."/>
            <person name="Albersmeier A."/>
            <person name="Kalinowski J."/>
            <person name="Ruckert C."/>
        </authorList>
    </citation>
    <scope>NUCLEOTIDE SEQUENCE</scope>
    <source>
        <strain evidence="5">CCM 7684</strain>
    </source>
</reference>
<dbReference type="RefSeq" id="WP_188410574.1">
    <property type="nucleotide sequence ID" value="NZ_BMCP01000004.1"/>
</dbReference>
<evidence type="ECO:0000256" key="2">
    <source>
        <dbReference type="PIRNR" id="PIRNR006241"/>
    </source>
</evidence>
<dbReference type="PANTHER" id="PTHR43489:SF6">
    <property type="entry name" value="HYDROXYPYRUVATE ISOMERASE-RELATED"/>
    <property type="match status" value="1"/>
</dbReference>
<sequence length="274" mass="28625">MSNQLSAHIGYLFSELPLSQRPAAARRSGFTAIEHPAPFAIPAGDMARILRDEGLSFAQIAAAGGDASKGEKGLTALPGREQDFRDSFQRSLDYAEAIGCPLIHPMAGVAAKNADAAAVEDAYRTNLTFAVEACRGRAVSVLVEAISEAAVPGYYMSTLDRVLAAADAVGPDDISILIDTFHARANGADAVAFVERHAGRIGHVHIADHPGRHEPGTGAFDFDAFLTALEAAGYGGAIGFEYIPAAGTEQGLGWLASWVQRFGADAAAQSSGDR</sequence>
<feature type="domain" description="Xylose isomerase-like TIM barrel" evidence="4">
    <location>
        <begin position="23"/>
        <end position="257"/>
    </location>
</feature>
<dbReference type="GO" id="GO:0008903">
    <property type="term" value="F:hydroxypyruvate isomerase activity"/>
    <property type="evidence" value="ECO:0007669"/>
    <property type="project" value="TreeGrafter"/>
</dbReference>
<dbReference type="Proteomes" id="UP000602745">
    <property type="component" value="Unassembled WGS sequence"/>
</dbReference>
<evidence type="ECO:0000313" key="5">
    <source>
        <dbReference type="EMBL" id="GGE50531.1"/>
    </source>
</evidence>
<accession>A0A8J2YLE0</accession>
<dbReference type="SUPFAM" id="SSF51658">
    <property type="entry name" value="Xylose isomerase-like"/>
    <property type="match status" value="1"/>
</dbReference>
<keyword evidence="1 2" id="KW-0413">Isomerase</keyword>
<dbReference type="InterPro" id="IPR036237">
    <property type="entry name" value="Xyl_isomerase-like_sf"/>
</dbReference>
<dbReference type="GO" id="GO:0046487">
    <property type="term" value="P:glyoxylate metabolic process"/>
    <property type="evidence" value="ECO:0007669"/>
    <property type="project" value="TreeGrafter"/>
</dbReference>
<dbReference type="InterPro" id="IPR050417">
    <property type="entry name" value="Sugar_Epim/Isomerase"/>
</dbReference>
<feature type="active site" description="Proton donor/acceptor" evidence="3">
    <location>
        <position position="241"/>
    </location>
</feature>
<feature type="active site" description="Proton donor/acceptor" evidence="3">
    <location>
        <position position="144"/>
    </location>
</feature>
<comment type="similarity">
    <text evidence="2">Belongs to the hyi family.</text>
</comment>
<evidence type="ECO:0000259" key="4">
    <source>
        <dbReference type="Pfam" id="PF01261"/>
    </source>
</evidence>
<evidence type="ECO:0000256" key="1">
    <source>
        <dbReference type="ARBA" id="ARBA00023235"/>
    </source>
</evidence>